<comment type="caution">
    <text evidence="1">The sequence shown here is derived from an EMBL/GenBank/DDBJ whole genome shotgun (WGS) entry which is preliminary data.</text>
</comment>
<dbReference type="EMBL" id="JAPQTC020000003">
    <property type="protein sequence ID" value="MDT8504927.1"/>
    <property type="molecule type" value="Genomic_DNA"/>
</dbReference>
<proteinExistence type="predicted"/>
<accession>A0ABU3MTY8</accession>
<keyword evidence="2" id="KW-1185">Reference proteome</keyword>
<dbReference type="RefSeq" id="WP_268379007.1">
    <property type="nucleotide sequence ID" value="NZ_JAPQTC020000003.1"/>
</dbReference>
<name>A0ABU3MTY8_9BURK</name>
<gene>
    <name evidence="1" type="ORF">OYC61_011530</name>
</gene>
<evidence type="ECO:0008006" key="3">
    <source>
        <dbReference type="Google" id="ProtNLM"/>
    </source>
</evidence>
<protein>
    <recommendedName>
        <fullName evidence="3">ATP-binding protein</fullName>
    </recommendedName>
</protein>
<dbReference type="InterPro" id="IPR027417">
    <property type="entry name" value="P-loop_NTPase"/>
</dbReference>
<organism evidence="1 2">
    <name type="scientific">Alcaligenes nematophilus</name>
    <dbReference type="NCBI Taxonomy" id="2994643"/>
    <lineage>
        <taxon>Bacteria</taxon>
        <taxon>Pseudomonadati</taxon>
        <taxon>Pseudomonadota</taxon>
        <taxon>Betaproteobacteria</taxon>
        <taxon>Burkholderiales</taxon>
        <taxon>Alcaligenaceae</taxon>
        <taxon>Alcaligenes</taxon>
    </lineage>
</organism>
<dbReference type="SUPFAM" id="SSF52540">
    <property type="entry name" value="P-loop containing nucleoside triphosphate hydrolases"/>
    <property type="match status" value="1"/>
</dbReference>
<sequence>MTLDTCTTLRLAEMSDVAAFERIAAAVLRTANPICYAKLSHPGVQPGGKTVKAPFDNVGWVQSVEGARFVCAAHTTEKKDLKGKWLHDPATVKARTLGKRPTKPAGDLVKGFAEIERLRETQPGLTVTFALTTNREIPFDLLVLVESWAKDANIEVDLWSVSRIAHFLDTDPSGQIIRRNHLGTPVKLLSRELLLEMGKRSIREHLPHAVVGESIRRDSFILERGDALVAGTSGMGKTTACAMALDAHIDKRLPAVVLKTEFLATAATMAEAIEGELRRQEPEIEAGAGVKALSLCTEEEPLLVLVEDVNRANNPALLLNKVLSWMRVSGNHSQRLWRAICPVWPRYLDVIEDQKRALETVTVLRVDRYSEDEAIRAVRKRAEVLGQKMDEHRARAITERLGLDPLLIGLHDLVSEARAGDVIQSYVEERLGIVAAQAQRTKSEVVHALHQLLRIMLEHRTLGPQWCEVISWLHGQDVTALLRDIAHEGSVISYSGTAETIEFRHDRVMYALFSAAIAEVLETNPVPDYIVDPFFAEMVAGAAVQVELPLERLLQLMDGAPTAAAHALKLASELDSSYMDIAYQALLHWLQQENVKEHTWANRRYAVARVLSEIIAPCVRTLIEQFLPDDRMWDPILVANFKNGSLRAGLQYLCRHEIGVEVSGKQSLLAQVKRIYGDKLIFAVGAVLRRTDLNQPGNAVLKTGALRLAGYLGDCSLAQSIRVCWDQDDSRGRELRSYLFAAARCCGADYAETLGPICDSWEALPQEVDAEFGQPAERLASDYVAWEFRHYVPRDAIRYFVERANASQKLRWPITYMLRTVDHPDAVEHIVRYMAESHAHAERVLRSDWERHSRKATRRMSLESKKRLLMIAQDEAEPDKVRRKAFLFWGLTIEDGDQDVARRFSVGSPLYEQALWIRARLRDRSVIKEVVGKIPENPEYWLSIERYLWSDALTEALDPILDRVAEEQSEYTDLEFMVADALGSVEPKRAVAMLKRRWAKLKSKPMIVQAMMLSTSPEAVVLVREAFTTSPNPGGLLKHFVSHATLVSNEKCRLYATGQLRNLEPYLDFFPECEIELLWHTCMEKGWLNFCNQHLEPRMQKNSYDGSLDIEYLDRALVATAYEIINLHYWLDSSVRRGVARDKIFTKMLDWIKQHDNEKALAIVGEIVSREANRREFQLFEVAVGPRSYATSTIEAIRFDVFSRSLI</sequence>
<reference evidence="1" key="1">
    <citation type="submission" date="2023-08" db="EMBL/GenBank/DDBJ databases">
        <title>Study of Resistomes in environmental pathogenic environmental.</title>
        <authorList>
            <person name="Bhattacharjee A."/>
            <person name="Singh A.K."/>
        </authorList>
    </citation>
    <scope>NUCLEOTIDE SEQUENCE</scope>
    <source>
        <strain evidence="1">S1</strain>
    </source>
</reference>
<evidence type="ECO:0000313" key="1">
    <source>
        <dbReference type="EMBL" id="MDT8504927.1"/>
    </source>
</evidence>
<dbReference type="Proteomes" id="UP001074635">
    <property type="component" value="Unassembled WGS sequence"/>
</dbReference>
<evidence type="ECO:0000313" key="2">
    <source>
        <dbReference type="Proteomes" id="UP001074635"/>
    </source>
</evidence>